<dbReference type="InterPro" id="IPR015797">
    <property type="entry name" value="NUDIX_hydrolase-like_dom_sf"/>
</dbReference>
<dbReference type="InterPro" id="IPR022927">
    <property type="entry name" value="RppH"/>
</dbReference>
<reference evidence="6 7" key="1">
    <citation type="submission" date="2009-01" db="EMBL/GenBank/DDBJ databases">
        <title>Complete sequence of chromosome of Methylobacterium nodulans ORS 2060.</title>
        <authorList>
            <consortium name="US DOE Joint Genome Institute"/>
            <person name="Lucas S."/>
            <person name="Copeland A."/>
            <person name="Lapidus A."/>
            <person name="Glavina del Rio T."/>
            <person name="Dalin E."/>
            <person name="Tice H."/>
            <person name="Bruce D."/>
            <person name="Goodwin L."/>
            <person name="Pitluck S."/>
            <person name="Sims D."/>
            <person name="Brettin T."/>
            <person name="Detter J.C."/>
            <person name="Han C."/>
            <person name="Larimer F."/>
            <person name="Land M."/>
            <person name="Hauser L."/>
            <person name="Kyrpides N."/>
            <person name="Ivanova N."/>
            <person name="Marx C.J."/>
            <person name="Richardson P."/>
        </authorList>
    </citation>
    <scope>NUCLEOTIDE SEQUENCE [LARGE SCALE GENOMIC DNA]</scope>
    <source>
        <strain evidence="7">LMG 21967 / CNCM I-2342 / ORS 2060</strain>
    </source>
</reference>
<keyword evidence="3 4" id="KW-0378">Hydrolase</keyword>
<dbReference type="NCBIfam" id="NF001938">
    <property type="entry name" value="PRK00714.1-5"/>
    <property type="match status" value="1"/>
</dbReference>
<dbReference type="CDD" id="cd03671">
    <property type="entry name" value="NUDIX_Ap4A_hydrolase_plant_like"/>
    <property type="match status" value="1"/>
</dbReference>
<dbReference type="PANTHER" id="PTHR11839:SF22">
    <property type="entry name" value="NUDIX HYDROLASE 26, CHLOROPLASTIC"/>
    <property type="match status" value="1"/>
</dbReference>
<dbReference type="OrthoDB" id="9816040at2"/>
<dbReference type="PRINTS" id="PR00502">
    <property type="entry name" value="NUDIXFAMILY"/>
</dbReference>
<dbReference type="AlphaFoldDB" id="B8IFP0"/>
<dbReference type="SUPFAM" id="SSF55811">
    <property type="entry name" value="Nudix"/>
    <property type="match status" value="1"/>
</dbReference>
<dbReference type="PROSITE" id="PS00893">
    <property type="entry name" value="NUDIX_BOX"/>
    <property type="match status" value="1"/>
</dbReference>
<gene>
    <name evidence="4" type="primary">rppH</name>
    <name evidence="4" type="synonym">nudH</name>
    <name evidence="6" type="ordered locus">Mnod_4735</name>
</gene>
<comment type="function">
    <text evidence="4">Accelerates the degradation of transcripts by removing pyrophosphate from the 5'-end of triphosphorylated RNA, leading to a more labile monophosphorylated state that can stimulate subsequent ribonuclease cleavage.</text>
</comment>
<dbReference type="HOGENOM" id="CLU_087195_3_0_5"/>
<evidence type="ECO:0000313" key="7">
    <source>
        <dbReference type="Proteomes" id="UP000008207"/>
    </source>
</evidence>
<dbReference type="GO" id="GO:0006753">
    <property type="term" value="P:nucleoside phosphate metabolic process"/>
    <property type="evidence" value="ECO:0007669"/>
    <property type="project" value="TreeGrafter"/>
</dbReference>
<dbReference type="InterPro" id="IPR000086">
    <property type="entry name" value="NUDIX_hydrolase_dom"/>
</dbReference>
<name>B8IFP0_METNO</name>
<comment type="cofactor">
    <cofactor evidence="1">
        <name>Mn(2+)</name>
        <dbReference type="ChEBI" id="CHEBI:29035"/>
    </cofactor>
</comment>
<dbReference type="Pfam" id="PF00293">
    <property type="entry name" value="NUDIX"/>
    <property type="match status" value="1"/>
</dbReference>
<dbReference type="RefSeq" id="WP_015931234.1">
    <property type="nucleotide sequence ID" value="NC_011894.1"/>
</dbReference>
<evidence type="ECO:0000313" key="6">
    <source>
        <dbReference type="EMBL" id="ACL59600.1"/>
    </source>
</evidence>
<organism evidence="6 7">
    <name type="scientific">Methylobacterium nodulans (strain LMG 21967 / CNCM I-2342 / ORS 2060)</name>
    <dbReference type="NCBI Taxonomy" id="460265"/>
    <lineage>
        <taxon>Bacteria</taxon>
        <taxon>Pseudomonadati</taxon>
        <taxon>Pseudomonadota</taxon>
        <taxon>Alphaproteobacteria</taxon>
        <taxon>Hyphomicrobiales</taxon>
        <taxon>Methylobacteriaceae</taxon>
        <taxon>Methylobacterium</taxon>
    </lineage>
</organism>
<comment type="similarity">
    <text evidence="4">Belongs to the Nudix hydrolase family. RppH subfamily.</text>
</comment>
<dbReference type="PANTHER" id="PTHR11839">
    <property type="entry name" value="UDP/ADP-SUGAR PYROPHOSPHATASE"/>
    <property type="match status" value="1"/>
</dbReference>
<dbReference type="EMBL" id="CP001349">
    <property type="protein sequence ID" value="ACL59600.1"/>
    <property type="molecule type" value="Genomic_DNA"/>
</dbReference>
<dbReference type="Proteomes" id="UP000008207">
    <property type="component" value="Chromosome"/>
</dbReference>
<dbReference type="eggNOG" id="COG0494">
    <property type="taxonomic scope" value="Bacteria"/>
</dbReference>
<evidence type="ECO:0000256" key="1">
    <source>
        <dbReference type="ARBA" id="ARBA00001936"/>
    </source>
</evidence>
<protein>
    <recommendedName>
        <fullName evidence="4">RNA pyrophosphohydrolase</fullName>
        <ecNumber evidence="4">3.6.1.-</ecNumber>
    </recommendedName>
    <alternativeName>
        <fullName evidence="4">(Di)nucleoside polyphosphate hydrolase</fullName>
    </alternativeName>
</protein>
<dbReference type="PROSITE" id="PS51462">
    <property type="entry name" value="NUDIX"/>
    <property type="match status" value="1"/>
</dbReference>
<evidence type="ECO:0000256" key="4">
    <source>
        <dbReference type="HAMAP-Rule" id="MF_00298"/>
    </source>
</evidence>
<proteinExistence type="inferred from homology"/>
<dbReference type="GO" id="GO:0008893">
    <property type="term" value="F:guanosine-3',5'-bis(diphosphate) 3'-diphosphatase activity"/>
    <property type="evidence" value="ECO:0007669"/>
    <property type="project" value="TreeGrafter"/>
</dbReference>
<dbReference type="Gene3D" id="3.90.79.10">
    <property type="entry name" value="Nucleoside Triphosphate Pyrophosphohydrolase"/>
    <property type="match status" value="1"/>
</dbReference>
<dbReference type="InterPro" id="IPR020084">
    <property type="entry name" value="NUDIX_hydrolase_CS"/>
</dbReference>
<sequence>MADHDTRPVGSSLADLPYRPCVGIALFNRDGLVFAGRRRGEGALAAETGAHAWQMPQGGIDAGETPREAALRELYEETNVRPEAVRFLAEAPGWFSYDLPTFAAGQPWKGRYRGQTQKWFAFAFEGADSEIDIHRPGGGAHKAEFEAWRWEPLANLSELIIPFKRPVYEQVIAAFAPFARHA</sequence>
<dbReference type="GO" id="GO:0034432">
    <property type="term" value="F:bis(5'-adenosyl)-pentaphosphatase activity"/>
    <property type="evidence" value="ECO:0007669"/>
    <property type="project" value="TreeGrafter"/>
</dbReference>
<evidence type="ECO:0000259" key="5">
    <source>
        <dbReference type="PROSITE" id="PS51462"/>
    </source>
</evidence>
<comment type="cofactor">
    <cofactor evidence="2">
        <name>Mg(2+)</name>
        <dbReference type="ChEBI" id="CHEBI:18420"/>
    </cofactor>
</comment>
<evidence type="ECO:0000256" key="2">
    <source>
        <dbReference type="ARBA" id="ARBA00001946"/>
    </source>
</evidence>
<accession>B8IFP0</accession>
<keyword evidence="7" id="KW-1185">Reference proteome</keyword>
<dbReference type="KEGG" id="mno:Mnod_4735"/>
<dbReference type="InterPro" id="IPR020476">
    <property type="entry name" value="Nudix_hydrolase"/>
</dbReference>
<evidence type="ECO:0000256" key="3">
    <source>
        <dbReference type="ARBA" id="ARBA00022801"/>
    </source>
</evidence>
<comment type="cofactor">
    <cofactor evidence="4">
        <name>a divalent metal cation</name>
        <dbReference type="ChEBI" id="CHEBI:60240"/>
    </cofactor>
</comment>
<feature type="domain" description="Nudix hydrolase" evidence="5">
    <location>
        <begin position="17"/>
        <end position="173"/>
    </location>
</feature>
<dbReference type="EC" id="3.6.1.-" evidence="4"/>
<dbReference type="STRING" id="460265.Mnod_4735"/>
<dbReference type="HAMAP" id="MF_00298">
    <property type="entry name" value="Nudix_RppH"/>
    <property type="match status" value="1"/>
</dbReference>
<feature type="short sequence motif" description="Nudix box" evidence="4">
    <location>
        <begin position="58"/>
        <end position="79"/>
    </location>
</feature>
<dbReference type="GO" id="GO:0019693">
    <property type="term" value="P:ribose phosphate metabolic process"/>
    <property type="evidence" value="ECO:0007669"/>
    <property type="project" value="TreeGrafter"/>
</dbReference>